<dbReference type="PATRIC" id="fig|1414851.3.peg.649"/>
<evidence type="ECO:0008006" key="4">
    <source>
        <dbReference type="Google" id="ProtNLM"/>
    </source>
</evidence>
<dbReference type="Pfam" id="PF03401">
    <property type="entry name" value="TctC"/>
    <property type="match status" value="1"/>
</dbReference>
<gene>
    <name evidence="2" type="ORF">V757_03295</name>
</gene>
<name>V8G9I5_9BURK</name>
<dbReference type="EMBL" id="AYSV01000050">
    <property type="protein sequence ID" value="ETD72598.1"/>
    <property type="molecule type" value="Genomic_DNA"/>
</dbReference>
<sequence>MSKALGQAVVVENKAGASGNIAVQQLLRSKPDGYTLLMQYSGFHIITPHFMKVTWDPIKDFTPIAQIVSAPQILVVKKDLPVKSMQELIDYAKKIQAN</sequence>
<protein>
    <recommendedName>
        <fullName evidence="4">ABC transporter substrate-binding protein</fullName>
    </recommendedName>
</protein>
<dbReference type="PANTHER" id="PTHR42928">
    <property type="entry name" value="TRICARBOXYLATE-BINDING PROTEIN"/>
    <property type="match status" value="1"/>
</dbReference>
<dbReference type="InterPro" id="IPR005064">
    <property type="entry name" value="BUG"/>
</dbReference>
<dbReference type="Gene3D" id="3.40.190.150">
    <property type="entry name" value="Bordetella uptake gene, domain 1"/>
    <property type="match status" value="1"/>
</dbReference>
<reference evidence="2 3" key="1">
    <citation type="submission" date="2013-11" db="EMBL/GenBank/DDBJ databases">
        <title>Genomic analysis of Pelistega sp. HM-7.</title>
        <authorList>
            <person name="Kumbhare S.V."/>
            <person name="Shetty S.A."/>
            <person name="Sharma O."/>
            <person name="Dhotre D.P."/>
        </authorList>
    </citation>
    <scope>NUCLEOTIDE SEQUENCE [LARGE SCALE GENOMIC DNA]</scope>
    <source>
        <strain evidence="2 3">HM-7</strain>
    </source>
</reference>
<comment type="caution">
    <text evidence="2">The sequence shown here is derived from an EMBL/GenBank/DDBJ whole genome shotgun (WGS) entry which is preliminary data.</text>
</comment>
<evidence type="ECO:0000313" key="2">
    <source>
        <dbReference type="EMBL" id="ETD72598.1"/>
    </source>
</evidence>
<accession>V8G9I5</accession>
<evidence type="ECO:0000313" key="3">
    <source>
        <dbReference type="Proteomes" id="UP000018766"/>
    </source>
</evidence>
<dbReference type="InterPro" id="IPR042100">
    <property type="entry name" value="Bug_dom1"/>
</dbReference>
<keyword evidence="3" id="KW-1185">Reference proteome</keyword>
<dbReference type="PANTHER" id="PTHR42928:SF5">
    <property type="entry name" value="BLR1237 PROTEIN"/>
    <property type="match status" value="1"/>
</dbReference>
<dbReference type="AlphaFoldDB" id="V8G9I5"/>
<evidence type="ECO:0000256" key="1">
    <source>
        <dbReference type="ARBA" id="ARBA00006987"/>
    </source>
</evidence>
<dbReference type="Proteomes" id="UP000018766">
    <property type="component" value="Unassembled WGS sequence"/>
</dbReference>
<dbReference type="Gene3D" id="3.40.190.10">
    <property type="entry name" value="Periplasmic binding protein-like II"/>
    <property type="match status" value="1"/>
</dbReference>
<organism evidence="2 3">
    <name type="scientific">Pelistega indica</name>
    <dbReference type="NCBI Taxonomy" id="1414851"/>
    <lineage>
        <taxon>Bacteria</taxon>
        <taxon>Pseudomonadati</taxon>
        <taxon>Pseudomonadota</taxon>
        <taxon>Betaproteobacteria</taxon>
        <taxon>Burkholderiales</taxon>
        <taxon>Alcaligenaceae</taxon>
        <taxon>Pelistega</taxon>
    </lineage>
</organism>
<proteinExistence type="inferred from homology"/>
<comment type="similarity">
    <text evidence="1">Belongs to the UPF0065 (bug) family.</text>
</comment>